<gene>
    <name evidence="2" type="primary">ycdF_1</name>
    <name evidence="2" type="ORF">Fuma_02730</name>
</gene>
<protein>
    <submittedName>
        <fullName evidence="2">Glucose 1-dehydrogenase 2</fullName>
        <ecNumber evidence="2">1.1.1.47</ecNumber>
    </submittedName>
</protein>
<keyword evidence="2" id="KW-0560">Oxidoreductase</keyword>
<dbReference type="InterPro" id="IPR036291">
    <property type="entry name" value="NAD(P)-bd_dom_sf"/>
</dbReference>
<dbReference type="FunFam" id="3.40.50.720:FF:000084">
    <property type="entry name" value="Short-chain dehydrogenase reductase"/>
    <property type="match status" value="1"/>
</dbReference>
<dbReference type="KEGG" id="fmr:Fuma_02730"/>
<dbReference type="STRING" id="1891926.Fuma_02730"/>
<reference evidence="2 3" key="1">
    <citation type="journal article" date="2016" name="Front. Microbiol.">
        <title>Fuerstia marisgermanicae gen. nov., sp. nov., an Unusual Member of the Phylum Planctomycetes from the German Wadden Sea.</title>
        <authorList>
            <person name="Kohn T."/>
            <person name="Heuer A."/>
            <person name="Jogler M."/>
            <person name="Vollmers J."/>
            <person name="Boedeker C."/>
            <person name="Bunk B."/>
            <person name="Rast P."/>
            <person name="Borchert D."/>
            <person name="Glockner I."/>
            <person name="Freese H.M."/>
            <person name="Klenk H.P."/>
            <person name="Overmann J."/>
            <person name="Kaster A.K."/>
            <person name="Rohde M."/>
            <person name="Wiegand S."/>
            <person name="Jogler C."/>
        </authorList>
    </citation>
    <scope>NUCLEOTIDE SEQUENCE [LARGE SCALE GENOMIC DNA]</scope>
    <source>
        <strain evidence="2 3">NH11</strain>
    </source>
</reference>
<sequence>MTDQPKTTVITGAGSGIGLTTALHFARLGNRVFAGDVHYSHEAKQTLRAAGVETSLCDVRQVADINQLIDAAVQETGQIDALVNNAGVGLVAQIENVSEDDWQRVVDTNLKAAFFGCKSAIAHMVTQPTGGSIVNVASNAGLLPRSHDPVYSISKMALAGLTKSLALCHSKDKVRVNAVCPGPVERTNMIEENFADRPDRQAVVRELIAASPLARAWDRMISPEEVAESIAYLCSDGARMISGTCIAIDGGKSLGVPPPAE</sequence>
<evidence type="ECO:0000256" key="1">
    <source>
        <dbReference type="ARBA" id="ARBA00006484"/>
    </source>
</evidence>
<evidence type="ECO:0000313" key="2">
    <source>
        <dbReference type="EMBL" id="APZ93114.1"/>
    </source>
</evidence>
<dbReference type="PANTHER" id="PTHR42760">
    <property type="entry name" value="SHORT-CHAIN DEHYDROGENASES/REDUCTASES FAMILY MEMBER"/>
    <property type="match status" value="1"/>
</dbReference>
<dbReference type="PRINTS" id="PR00081">
    <property type="entry name" value="GDHRDH"/>
</dbReference>
<dbReference type="Proteomes" id="UP000187735">
    <property type="component" value="Chromosome"/>
</dbReference>
<dbReference type="GO" id="GO:0047936">
    <property type="term" value="F:glucose 1-dehydrogenase [NAD(P)+] activity"/>
    <property type="evidence" value="ECO:0007669"/>
    <property type="project" value="UniProtKB-EC"/>
</dbReference>
<keyword evidence="3" id="KW-1185">Reference proteome</keyword>
<evidence type="ECO:0000313" key="3">
    <source>
        <dbReference type="Proteomes" id="UP000187735"/>
    </source>
</evidence>
<proteinExistence type="inferred from homology"/>
<dbReference type="PANTHER" id="PTHR42760:SF124">
    <property type="entry name" value="SHORT-CHAIN DEHYDROGENASE_REDUCTASE"/>
    <property type="match status" value="1"/>
</dbReference>
<dbReference type="CDD" id="cd05233">
    <property type="entry name" value="SDR_c"/>
    <property type="match status" value="1"/>
</dbReference>
<comment type="similarity">
    <text evidence="1">Belongs to the short-chain dehydrogenases/reductases (SDR) family.</text>
</comment>
<dbReference type="RefSeq" id="WP_077024633.1">
    <property type="nucleotide sequence ID" value="NZ_CP017641.1"/>
</dbReference>
<dbReference type="PROSITE" id="PS00061">
    <property type="entry name" value="ADH_SHORT"/>
    <property type="match status" value="1"/>
</dbReference>
<dbReference type="PRINTS" id="PR00080">
    <property type="entry name" value="SDRFAMILY"/>
</dbReference>
<accession>A0A1P8WGE4</accession>
<organism evidence="2 3">
    <name type="scientific">Fuerstiella marisgermanici</name>
    <dbReference type="NCBI Taxonomy" id="1891926"/>
    <lineage>
        <taxon>Bacteria</taxon>
        <taxon>Pseudomonadati</taxon>
        <taxon>Planctomycetota</taxon>
        <taxon>Planctomycetia</taxon>
        <taxon>Planctomycetales</taxon>
        <taxon>Planctomycetaceae</taxon>
        <taxon>Fuerstiella</taxon>
    </lineage>
</organism>
<dbReference type="EMBL" id="CP017641">
    <property type="protein sequence ID" value="APZ93114.1"/>
    <property type="molecule type" value="Genomic_DNA"/>
</dbReference>
<dbReference type="AlphaFoldDB" id="A0A1P8WGE4"/>
<dbReference type="OrthoDB" id="266183at2"/>
<dbReference type="InterPro" id="IPR002347">
    <property type="entry name" value="SDR_fam"/>
</dbReference>
<dbReference type="Gene3D" id="3.40.50.720">
    <property type="entry name" value="NAD(P)-binding Rossmann-like Domain"/>
    <property type="match status" value="1"/>
</dbReference>
<dbReference type="EC" id="1.1.1.47" evidence="2"/>
<name>A0A1P8WGE4_9PLAN</name>
<dbReference type="Pfam" id="PF13561">
    <property type="entry name" value="adh_short_C2"/>
    <property type="match status" value="1"/>
</dbReference>
<dbReference type="InterPro" id="IPR020904">
    <property type="entry name" value="Sc_DH/Rdtase_CS"/>
</dbReference>
<dbReference type="SUPFAM" id="SSF51735">
    <property type="entry name" value="NAD(P)-binding Rossmann-fold domains"/>
    <property type="match status" value="1"/>
</dbReference>